<dbReference type="Proteomes" id="UP001463665">
    <property type="component" value="Chromosome"/>
</dbReference>
<organism evidence="2 3">
    <name type="scientific">Chryseobacterium endophyticum</name>
    <dbReference type="NCBI Taxonomy" id="1854762"/>
    <lineage>
        <taxon>Bacteria</taxon>
        <taxon>Pseudomonadati</taxon>
        <taxon>Bacteroidota</taxon>
        <taxon>Flavobacteriia</taxon>
        <taxon>Flavobacteriales</taxon>
        <taxon>Weeksellaceae</taxon>
        <taxon>Chryseobacterium group</taxon>
        <taxon>Chryseobacterium</taxon>
    </lineage>
</organism>
<proteinExistence type="predicted"/>
<dbReference type="EMBL" id="CP154834">
    <property type="protein sequence ID" value="XAO73632.1"/>
    <property type="molecule type" value="Genomic_DNA"/>
</dbReference>
<reference evidence="2 3" key="1">
    <citation type="submission" date="2024-04" db="EMBL/GenBank/DDBJ databases">
        <title>Genome sequencing and assembly of rice foliar adapted Chryseobacterium endophyticum OsEnb-ALM-A6.</title>
        <authorList>
            <person name="Kumar S."/>
            <person name="Javed M."/>
            <person name="Chouhan V."/>
            <person name="Charishma K."/>
            <person name="Patel A."/>
            <person name="Kumar M."/>
            <person name="Sahu K.P."/>
            <person name="Kumar A."/>
        </authorList>
    </citation>
    <scope>NUCLEOTIDE SEQUENCE [LARGE SCALE GENOMIC DNA]</scope>
    <source>
        <strain evidence="2 3">OsEnb-ALM-A6</strain>
    </source>
</reference>
<dbReference type="InterPro" id="IPR029044">
    <property type="entry name" value="Nucleotide-diphossugar_trans"/>
</dbReference>
<keyword evidence="3" id="KW-1185">Reference proteome</keyword>
<dbReference type="PANTHER" id="PTHR43777">
    <property type="entry name" value="MOLYBDENUM COFACTOR CYTIDYLYLTRANSFERASE"/>
    <property type="match status" value="1"/>
</dbReference>
<dbReference type="GO" id="GO:0016779">
    <property type="term" value="F:nucleotidyltransferase activity"/>
    <property type="evidence" value="ECO:0007669"/>
    <property type="project" value="UniProtKB-ARBA"/>
</dbReference>
<accession>A0AAU6WNT4</accession>
<evidence type="ECO:0000313" key="3">
    <source>
        <dbReference type="Proteomes" id="UP001463665"/>
    </source>
</evidence>
<dbReference type="AlphaFoldDB" id="A0AAU6WNT4"/>
<gene>
    <name evidence="2" type="ORF">AAFP95_18210</name>
</gene>
<dbReference type="CDD" id="cd04182">
    <property type="entry name" value="GT_2_like_f"/>
    <property type="match status" value="1"/>
</dbReference>
<feature type="domain" description="MobA-like NTP transferase" evidence="1">
    <location>
        <begin position="7"/>
        <end position="119"/>
    </location>
</feature>
<dbReference type="PANTHER" id="PTHR43777:SF1">
    <property type="entry name" value="MOLYBDENUM COFACTOR CYTIDYLYLTRANSFERASE"/>
    <property type="match status" value="1"/>
</dbReference>
<dbReference type="Gene3D" id="3.90.550.10">
    <property type="entry name" value="Spore Coat Polysaccharide Biosynthesis Protein SpsA, Chain A"/>
    <property type="match status" value="1"/>
</dbReference>
<protein>
    <submittedName>
        <fullName evidence="2">Nucleotidyltransferase family protein</fullName>
    </submittedName>
</protein>
<dbReference type="InterPro" id="IPR025877">
    <property type="entry name" value="MobA-like_NTP_Trfase"/>
</dbReference>
<dbReference type="RefSeq" id="WP_345766054.1">
    <property type="nucleotide sequence ID" value="NZ_CP154834.1"/>
</dbReference>
<dbReference type="Pfam" id="PF12804">
    <property type="entry name" value="NTP_transf_3"/>
    <property type="match status" value="1"/>
</dbReference>
<dbReference type="SUPFAM" id="SSF53448">
    <property type="entry name" value="Nucleotide-diphospho-sugar transferases"/>
    <property type="match status" value="1"/>
</dbReference>
<name>A0AAU6WNT4_9FLAO</name>
<evidence type="ECO:0000259" key="1">
    <source>
        <dbReference type="Pfam" id="PF12804"/>
    </source>
</evidence>
<sequence>MENTTAVIILAAGSSSRLGEPKQLLNYKGKTLLRHTADEALLITEKVVVVTGEENPQITEQITDLHHVKNENWSEGMASSLKVGLKETLHRFPETEQLIFTVCDQPFITSSVFKALIEKKILHRKEL</sequence>
<evidence type="ECO:0000313" key="2">
    <source>
        <dbReference type="EMBL" id="XAO73632.1"/>
    </source>
</evidence>